<comment type="caution">
    <text evidence="1">The sequence shown here is derived from an EMBL/GenBank/DDBJ whole genome shotgun (WGS) entry which is preliminary data.</text>
</comment>
<dbReference type="AlphaFoldDB" id="A0A9Q0XC36"/>
<evidence type="ECO:0000313" key="1">
    <source>
        <dbReference type="EMBL" id="KAJ7307590.1"/>
    </source>
</evidence>
<gene>
    <name evidence="1" type="ORF">JRQ81_009619</name>
</gene>
<name>A0A9Q0XC36_9SAUR</name>
<keyword evidence="2" id="KW-1185">Reference proteome</keyword>
<evidence type="ECO:0000313" key="2">
    <source>
        <dbReference type="Proteomes" id="UP001142489"/>
    </source>
</evidence>
<dbReference type="EMBL" id="JAPFRF010000019">
    <property type="protein sequence ID" value="KAJ7307590.1"/>
    <property type="molecule type" value="Genomic_DNA"/>
</dbReference>
<sequence length="95" mass="10770">MASDYDSPTTPRRRLYGKEMPSLRQRVKYFPGAVHYGNTSSPPMRLGDPVGRMRTSRRVTIELDAESHAVSTLPNNTVRSQYHSDFKTAVAKDKE</sequence>
<accession>A0A9Q0XC36</accession>
<dbReference type="Proteomes" id="UP001142489">
    <property type="component" value="Unassembled WGS sequence"/>
</dbReference>
<organism evidence="1 2">
    <name type="scientific">Phrynocephalus forsythii</name>
    <dbReference type="NCBI Taxonomy" id="171643"/>
    <lineage>
        <taxon>Eukaryota</taxon>
        <taxon>Metazoa</taxon>
        <taxon>Chordata</taxon>
        <taxon>Craniata</taxon>
        <taxon>Vertebrata</taxon>
        <taxon>Euteleostomi</taxon>
        <taxon>Lepidosauria</taxon>
        <taxon>Squamata</taxon>
        <taxon>Bifurcata</taxon>
        <taxon>Unidentata</taxon>
        <taxon>Episquamata</taxon>
        <taxon>Toxicofera</taxon>
        <taxon>Iguania</taxon>
        <taxon>Acrodonta</taxon>
        <taxon>Agamidae</taxon>
        <taxon>Agaminae</taxon>
        <taxon>Phrynocephalus</taxon>
    </lineage>
</organism>
<reference evidence="1" key="1">
    <citation type="journal article" date="2023" name="DNA Res.">
        <title>Chromosome-level genome assembly of Phrynocephalus forsythii using third-generation DNA sequencing and Hi-C analysis.</title>
        <authorList>
            <person name="Qi Y."/>
            <person name="Zhao W."/>
            <person name="Zhao Y."/>
            <person name="Niu C."/>
            <person name="Cao S."/>
            <person name="Zhang Y."/>
        </authorList>
    </citation>
    <scope>NUCLEOTIDE SEQUENCE</scope>
    <source>
        <tissue evidence="1">Muscle</tissue>
    </source>
</reference>
<protein>
    <submittedName>
        <fullName evidence="1">Uncharacterized protein</fullName>
    </submittedName>
</protein>
<proteinExistence type="predicted"/>